<keyword evidence="2" id="KW-1185">Reference proteome</keyword>
<dbReference type="Pfam" id="PF11013">
    <property type="entry name" value="DUF2851"/>
    <property type="match status" value="1"/>
</dbReference>
<comment type="caution">
    <text evidence="1">The sequence shown here is derived from an EMBL/GenBank/DDBJ whole genome shotgun (WGS) entry which is preliminary data.</text>
</comment>
<dbReference type="InterPro" id="IPR021272">
    <property type="entry name" value="DUF2851"/>
</dbReference>
<dbReference type="AlphaFoldDB" id="A0A941F2Q5"/>
<proteinExistence type="predicted"/>
<dbReference type="Proteomes" id="UP000679220">
    <property type="component" value="Unassembled WGS sequence"/>
</dbReference>
<evidence type="ECO:0000313" key="1">
    <source>
        <dbReference type="EMBL" id="MBR8535701.1"/>
    </source>
</evidence>
<sequence>MNEELLHYIWQYKLYKPDLRTTDNKPIEVIHPGIKNMDGGPDFFNAKIKIDGTLWAGNVEIHQNEKEWYLHQHHQDPSYDNVILHVVEINNKTTYNSKNRLIPACCLPVSMTLKNRLKKLYTSSKWIACAQNISNINEFTLSQWMERMLIERLEEKSYLVNNLLKATNNNWDQVFFILLARSFGFGLNGLPFELMAKQTPLTILLKHTDNLFQMEALLFGQAGLLTEPKEQDEYTTSLKREYEFLRNKYLLKPISQSPWKFLRLRPANFPTVRIAQLANLMCNIKGSFEQLLNLSQQPLLLNKMNIGTSDYWKSHYVLGKQSSKSSVKLLGSSSKQRLIVNTIIPYLFIYAAKHKDEQQKEKIIDYLYQQPSENNKTLEQWNNLGVPSKNEAQAQALLYLKSNYCNQKKCLNCHIGHEVLCKN</sequence>
<organism evidence="1 2">
    <name type="scientific">Carboxylicivirga sediminis</name>
    <dbReference type="NCBI Taxonomy" id="2006564"/>
    <lineage>
        <taxon>Bacteria</taxon>
        <taxon>Pseudomonadati</taxon>
        <taxon>Bacteroidota</taxon>
        <taxon>Bacteroidia</taxon>
        <taxon>Marinilabiliales</taxon>
        <taxon>Marinilabiliaceae</taxon>
        <taxon>Carboxylicivirga</taxon>
    </lineage>
</organism>
<evidence type="ECO:0000313" key="2">
    <source>
        <dbReference type="Proteomes" id="UP000679220"/>
    </source>
</evidence>
<protein>
    <submittedName>
        <fullName evidence="1">DUF2851 family protein</fullName>
    </submittedName>
</protein>
<gene>
    <name evidence="1" type="ORF">KDU71_09040</name>
</gene>
<reference evidence="1" key="1">
    <citation type="journal article" date="2018" name="Int. J. Syst. Evol. Microbiol.">
        <title>Carboxylicivirga sediminis sp. nov., isolated from coastal sediment.</title>
        <authorList>
            <person name="Wang F.Q."/>
            <person name="Ren L.H."/>
            <person name="Zou R.J."/>
            <person name="Sun Y.Z."/>
            <person name="Liu X.J."/>
            <person name="Jiang F."/>
            <person name="Liu L.J."/>
        </authorList>
    </citation>
    <scope>NUCLEOTIDE SEQUENCE</scope>
    <source>
        <strain evidence="1">JR1</strain>
    </source>
</reference>
<accession>A0A941F2Q5</accession>
<name>A0A941F2Q5_9BACT</name>
<dbReference type="RefSeq" id="WP_212189874.1">
    <property type="nucleotide sequence ID" value="NZ_JAGTAR010000011.1"/>
</dbReference>
<dbReference type="EMBL" id="JAGTAR010000011">
    <property type="protein sequence ID" value="MBR8535701.1"/>
    <property type="molecule type" value="Genomic_DNA"/>
</dbReference>
<reference evidence="1" key="2">
    <citation type="submission" date="2021-04" db="EMBL/GenBank/DDBJ databases">
        <authorList>
            <person name="Zhang T."/>
            <person name="Zhang Y."/>
            <person name="Lu D."/>
            <person name="Zuo D."/>
            <person name="Du Z."/>
        </authorList>
    </citation>
    <scope>NUCLEOTIDE SEQUENCE</scope>
    <source>
        <strain evidence="1">JR1</strain>
    </source>
</reference>